<dbReference type="AlphaFoldDB" id="A0A7K1V7Q9"/>
<sequence>MSGPYGPNDAPGQGGGNDPTQQWSGQQPAPGAGPTQQWGGQQPAQPTTQWGDPSQSQPQQPAQQPWGQSQPQQPWGQSQPQQPVQQPWGQSQPQQPVQQWGQSQPQWPQQGQPGQPDWSQQSGQQWPQPGQTLAPAKKKRTGLYIGLAVLVVILAAAGGGIAWLVSKDQLDNSAVQSGVTKVLKDSYGIDDVQNVSCPSGQKVEVDKTFDCTLKVGGENKKVTIKITKSDGTYEVGRPS</sequence>
<keyword evidence="5" id="KW-1185">Reference proteome</keyword>
<name>A0A7K1V7Q9_9NOCA</name>
<dbReference type="InterPro" id="IPR025637">
    <property type="entry name" value="DUF4333"/>
</dbReference>
<protein>
    <submittedName>
        <fullName evidence="4">DUF4333 domain-containing protein</fullName>
    </submittedName>
</protein>
<feature type="compositionally biased region" description="Low complexity" evidence="1">
    <location>
        <begin position="21"/>
        <end position="131"/>
    </location>
</feature>
<accession>A0A7K1V7Q9</accession>
<reference evidence="4 5" key="1">
    <citation type="submission" date="2019-12" db="EMBL/GenBank/DDBJ databases">
        <title>Nocardia sp. nov. ET3-3 isolated from soil.</title>
        <authorList>
            <person name="Kanchanasin P."/>
            <person name="Tanasupawat S."/>
            <person name="Yuki M."/>
            <person name="Kudo T."/>
        </authorList>
    </citation>
    <scope>NUCLEOTIDE SEQUENCE [LARGE SCALE GENOMIC DNA]</scope>
    <source>
        <strain evidence="4 5">ET3-3</strain>
    </source>
</reference>
<keyword evidence="2" id="KW-0472">Membrane</keyword>
<organism evidence="4 5">
    <name type="scientific">Nocardia terrae</name>
    <dbReference type="NCBI Taxonomy" id="2675851"/>
    <lineage>
        <taxon>Bacteria</taxon>
        <taxon>Bacillati</taxon>
        <taxon>Actinomycetota</taxon>
        <taxon>Actinomycetes</taxon>
        <taxon>Mycobacteriales</taxon>
        <taxon>Nocardiaceae</taxon>
        <taxon>Nocardia</taxon>
    </lineage>
</organism>
<feature type="domain" description="DUF4333" evidence="3">
    <location>
        <begin position="161"/>
        <end position="231"/>
    </location>
</feature>
<evidence type="ECO:0000313" key="4">
    <source>
        <dbReference type="EMBL" id="MVU82567.1"/>
    </source>
</evidence>
<dbReference type="Proteomes" id="UP000466794">
    <property type="component" value="Unassembled WGS sequence"/>
</dbReference>
<dbReference type="EMBL" id="WRPP01000010">
    <property type="protein sequence ID" value="MVU82567.1"/>
    <property type="molecule type" value="Genomic_DNA"/>
</dbReference>
<feature type="transmembrane region" description="Helical" evidence="2">
    <location>
        <begin position="143"/>
        <end position="165"/>
    </location>
</feature>
<keyword evidence="2" id="KW-0812">Transmembrane</keyword>
<dbReference type="RefSeq" id="WP_157392183.1">
    <property type="nucleotide sequence ID" value="NZ_WRPP01000010.1"/>
</dbReference>
<keyword evidence="2" id="KW-1133">Transmembrane helix</keyword>
<dbReference type="Pfam" id="PF14230">
    <property type="entry name" value="DUF4333"/>
    <property type="match status" value="1"/>
</dbReference>
<proteinExistence type="predicted"/>
<evidence type="ECO:0000256" key="1">
    <source>
        <dbReference type="SAM" id="MobiDB-lite"/>
    </source>
</evidence>
<comment type="caution">
    <text evidence="4">The sequence shown here is derived from an EMBL/GenBank/DDBJ whole genome shotgun (WGS) entry which is preliminary data.</text>
</comment>
<evidence type="ECO:0000256" key="2">
    <source>
        <dbReference type="SAM" id="Phobius"/>
    </source>
</evidence>
<evidence type="ECO:0000313" key="5">
    <source>
        <dbReference type="Proteomes" id="UP000466794"/>
    </source>
</evidence>
<feature type="region of interest" description="Disordered" evidence="1">
    <location>
        <begin position="1"/>
        <end position="134"/>
    </location>
</feature>
<evidence type="ECO:0000259" key="3">
    <source>
        <dbReference type="Pfam" id="PF14230"/>
    </source>
</evidence>
<gene>
    <name evidence="4" type="ORF">GPX89_35720</name>
</gene>